<dbReference type="KEGG" id="slom:PXH66_04090"/>
<dbReference type="GO" id="GO:0005840">
    <property type="term" value="C:ribosome"/>
    <property type="evidence" value="ECO:0007669"/>
    <property type="project" value="UniProtKB-KW"/>
</dbReference>
<evidence type="ECO:0000256" key="2">
    <source>
        <dbReference type="ARBA" id="ARBA00022730"/>
    </source>
</evidence>
<organism evidence="9 10">
    <name type="scientific">Synoicihabitans lomoniglobus</name>
    <dbReference type="NCBI Taxonomy" id="2909285"/>
    <lineage>
        <taxon>Bacteria</taxon>
        <taxon>Pseudomonadati</taxon>
        <taxon>Verrucomicrobiota</taxon>
        <taxon>Opitutia</taxon>
        <taxon>Opitutales</taxon>
        <taxon>Opitutaceae</taxon>
        <taxon>Synoicihabitans</taxon>
    </lineage>
</organism>
<evidence type="ECO:0000313" key="10">
    <source>
        <dbReference type="Proteomes" id="UP001218638"/>
    </source>
</evidence>
<evidence type="ECO:0000256" key="6">
    <source>
        <dbReference type="ARBA" id="ARBA00035292"/>
    </source>
</evidence>
<dbReference type="PANTHER" id="PTHR21368">
    <property type="entry name" value="50S RIBOSOMAL PROTEIN L9"/>
    <property type="match status" value="1"/>
</dbReference>
<dbReference type="NCBIfam" id="TIGR00158">
    <property type="entry name" value="L9"/>
    <property type="match status" value="1"/>
</dbReference>
<evidence type="ECO:0000256" key="3">
    <source>
        <dbReference type="ARBA" id="ARBA00022884"/>
    </source>
</evidence>
<evidence type="ECO:0000313" key="9">
    <source>
        <dbReference type="EMBL" id="WED66029.1"/>
    </source>
</evidence>
<comment type="function">
    <text evidence="7">Binds to the 23S rRNA.</text>
</comment>
<evidence type="ECO:0000256" key="7">
    <source>
        <dbReference type="HAMAP-Rule" id="MF_00503"/>
    </source>
</evidence>
<dbReference type="InterPro" id="IPR020070">
    <property type="entry name" value="Ribosomal_bL9_N"/>
</dbReference>
<name>A0AAF0I3B1_9BACT</name>
<dbReference type="InterPro" id="IPR000244">
    <property type="entry name" value="Ribosomal_bL9"/>
</dbReference>
<evidence type="ECO:0000256" key="5">
    <source>
        <dbReference type="ARBA" id="ARBA00023274"/>
    </source>
</evidence>
<dbReference type="GO" id="GO:1990904">
    <property type="term" value="C:ribonucleoprotein complex"/>
    <property type="evidence" value="ECO:0007669"/>
    <property type="project" value="UniProtKB-KW"/>
</dbReference>
<keyword evidence="10" id="KW-1185">Reference proteome</keyword>
<dbReference type="RefSeq" id="WP_330931219.1">
    <property type="nucleotide sequence ID" value="NZ_CP119075.1"/>
</dbReference>
<dbReference type="Pfam" id="PF01281">
    <property type="entry name" value="Ribosomal_L9_N"/>
    <property type="match status" value="1"/>
</dbReference>
<dbReference type="GO" id="GO:0019843">
    <property type="term" value="F:rRNA binding"/>
    <property type="evidence" value="ECO:0007669"/>
    <property type="project" value="UniProtKB-UniRule"/>
</dbReference>
<dbReference type="HAMAP" id="MF_00503">
    <property type="entry name" value="Ribosomal_bL9"/>
    <property type="match status" value="1"/>
</dbReference>
<dbReference type="InterPro" id="IPR009027">
    <property type="entry name" value="Ribosomal_bL9/RNase_H1_N"/>
</dbReference>
<dbReference type="SUPFAM" id="SSF55658">
    <property type="entry name" value="L9 N-domain-like"/>
    <property type="match status" value="1"/>
</dbReference>
<dbReference type="GO" id="GO:0006412">
    <property type="term" value="P:translation"/>
    <property type="evidence" value="ECO:0007669"/>
    <property type="project" value="UniProtKB-UniRule"/>
</dbReference>
<dbReference type="InterPro" id="IPR020069">
    <property type="entry name" value="Ribosomal_bL9_C"/>
</dbReference>
<keyword evidence="5 7" id="KW-0687">Ribonucleoprotein</keyword>
<evidence type="ECO:0000259" key="8">
    <source>
        <dbReference type="PROSITE" id="PS00651"/>
    </source>
</evidence>
<evidence type="ECO:0000256" key="4">
    <source>
        <dbReference type="ARBA" id="ARBA00022980"/>
    </source>
</evidence>
<gene>
    <name evidence="7 9" type="primary">rplI</name>
    <name evidence="9" type="ORF">PXH66_04090</name>
</gene>
<dbReference type="Gene3D" id="3.40.5.10">
    <property type="entry name" value="Ribosomal protein L9, N-terminal domain"/>
    <property type="match status" value="1"/>
</dbReference>
<accession>A0AAF0I3B1</accession>
<dbReference type="Gene3D" id="3.10.430.100">
    <property type="entry name" value="Ribosomal protein L9, C-terminal domain"/>
    <property type="match status" value="1"/>
</dbReference>
<feature type="domain" description="Ribosomal protein L9" evidence="8">
    <location>
        <begin position="16"/>
        <end position="43"/>
    </location>
</feature>
<dbReference type="PROSITE" id="PS00651">
    <property type="entry name" value="RIBOSOMAL_L9"/>
    <property type="match status" value="1"/>
</dbReference>
<dbReference type="AlphaFoldDB" id="A0AAF0I3B1"/>
<protein>
    <recommendedName>
        <fullName evidence="6 7">Large ribosomal subunit protein bL9</fullName>
    </recommendedName>
</protein>
<dbReference type="GO" id="GO:0003735">
    <property type="term" value="F:structural constituent of ribosome"/>
    <property type="evidence" value="ECO:0007669"/>
    <property type="project" value="InterPro"/>
</dbReference>
<keyword evidence="3 7" id="KW-0694">RNA-binding</keyword>
<dbReference type="SUPFAM" id="SSF55653">
    <property type="entry name" value="Ribosomal protein L9 C-domain"/>
    <property type="match status" value="1"/>
</dbReference>
<dbReference type="EMBL" id="CP119075">
    <property type="protein sequence ID" value="WED66029.1"/>
    <property type="molecule type" value="Genomic_DNA"/>
</dbReference>
<dbReference type="InterPro" id="IPR036935">
    <property type="entry name" value="Ribosomal_bL9_N_sf"/>
</dbReference>
<dbReference type="InterPro" id="IPR036791">
    <property type="entry name" value="Ribosomal_bL9_C_sf"/>
</dbReference>
<keyword evidence="4 7" id="KW-0689">Ribosomal protein</keyword>
<reference evidence="9" key="1">
    <citation type="submission" date="2023-03" db="EMBL/GenBank/DDBJ databases">
        <title>Lomoglobus Profundus gen. nov., sp. nov., a novel member of the phylum Verrucomicrobia, isolated from deep-marine sediment of South China Sea.</title>
        <authorList>
            <person name="Ahmad T."/>
            <person name="Ishaq S.E."/>
            <person name="Wang F."/>
        </authorList>
    </citation>
    <scope>NUCLEOTIDE SEQUENCE</scope>
    <source>
        <strain evidence="9">LMO-M01</strain>
    </source>
</reference>
<dbReference type="InterPro" id="IPR020594">
    <property type="entry name" value="Ribosomal_bL9_bac/chp"/>
</dbReference>
<dbReference type="Proteomes" id="UP001218638">
    <property type="component" value="Chromosome"/>
</dbReference>
<keyword evidence="2 7" id="KW-0699">rRNA-binding</keyword>
<sequence length="166" mass="17863">MANTEVLLLKPVDGLGGEGDQVKVRAGYARNFLLPQGFAAPMTVANRKRVDALCKRRAEREAAELNGAQDLAKQLEKLSIAFAVQTGEGGKMFGAITAADLHEKIIEGGVELDKKKVHLYTPVKTLGNHTAKIKLHPEVSVELSFDVVSENPIEESTEGEGDEAQA</sequence>
<proteinExistence type="inferred from homology"/>
<comment type="similarity">
    <text evidence="1 7">Belongs to the bacterial ribosomal protein bL9 family.</text>
</comment>
<evidence type="ECO:0000256" key="1">
    <source>
        <dbReference type="ARBA" id="ARBA00010605"/>
    </source>
</evidence>
<dbReference type="Pfam" id="PF03948">
    <property type="entry name" value="Ribosomal_L9_C"/>
    <property type="match status" value="1"/>
</dbReference>